<dbReference type="AlphaFoldDB" id="A0A2W5NVY2"/>
<dbReference type="PROSITE" id="PS50887">
    <property type="entry name" value="GGDEF"/>
    <property type="match status" value="1"/>
</dbReference>
<proteinExistence type="predicted"/>
<reference evidence="6 7" key="1">
    <citation type="submission" date="2017-08" db="EMBL/GenBank/DDBJ databases">
        <title>Infants hospitalized years apart are colonized by the same room-sourced microbial strains.</title>
        <authorList>
            <person name="Brooks B."/>
            <person name="Olm M.R."/>
            <person name="Firek B.A."/>
            <person name="Baker R."/>
            <person name="Thomas B.C."/>
            <person name="Morowitz M.J."/>
            <person name="Banfield J.F."/>
        </authorList>
    </citation>
    <scope>NUCLEOTIDE SEQUENCE [LARGE SCALE GENOMIC DNA]</scope>
    <source>
        <strain evidence="6">S2_005_002_R2_33</strain>
    </source>
</reference>
<keyword evidence="4" id="KW-0472">Membrane</keyword>
<evidence type="ECO:0000256" key="4">
    <source>
        <dbReference type="SAM" id="Phobius"/>
    </source>
</evidence>
<organism evidence="6 7">
    <name type="scientific">Novosphingobium pentaromativorans</name>
    <dbReference type="NCBI Taxonomy" id="205844"/>
    <lineage>
        <taxon>Bacteria</taxon>
        <taxon>Pseudomonadati</taxon>
        <taxon>Pseudomonadota</taxon>
        <taxon>Alphaproteobacteria</taxon>
        <taxon>Sphingomonadales</taxon>
        <taxon>Sphingomonadaceae</taxon>
        <taxon>Novosphingobium</taxon>
    </lineage>
</organism>
<dbReference type="FunFam" id="3.30.70.270:FF:000001">
    <property type="entry name" value="Diguanylate cyclase domain protein"/>
    <property type="match status" value="1"/>
</dbReference>
<evidence type="ECO:0000259" key="5">
    <source>
        <dbReference type="PROSITE" id="PS50887"/>
    </source>
</evidence>
<evidence type="ECO:0000256" key="1">
    <source>
        <dbReference type="ARBA" id="ARBA00012528"/>
    </source>
</evidence>
<dbReference type="SUPFAM" id="SSF55073">
    <property type="entry name" value="Nucleotide cyclase"/>
    <property type="match status" value="1"/>
</dbReference>
<evidence type="ECO:0000313" key="7">
    <source>
        <dbReference type="Proteomes" id="UP000249082"/>
    </source>
</evidence>
<dbReference type="EC" id="2.7.7.65" evidence="1"/>
<gene>
    <name evidence="6" type="ORF">DI555_03045</name>
</gene>
<keyword evidence="4" id="KW-0812">Transmembrane</keyword>
<dbReference type="EMBL" id="QFPX01000002">
    <property type="protein sequence ID" value="PZQ57104.1"/>
    <property type="molecule type" value="Genomic_DNA"/>
</dbReference>
<evidence type="ECO:0000313" key="6">
    <source>
        <dbReference type="EMBL" id="PZQ57104.1"/>
    </source>
</evidence>
<comment type="caution">
    <text evidence="6">The sequence shown here is derived from an EMBL/GenBank/DDBJ whole genome shotgun (WGS) entry which is preliminary data.</text>
</comment>
<feature type="region of interest" description="Disordered" evidence="3">
    <location>
        <begin position="407"/>
        <end position="429"/>
    </location>
</feature>
<name>A0A2W5NVY2_9SPHN</name>
<feature type="domain" description="GGDEF" evidence="5">
    <location>
        <begin position="279"/>
        <end position="409"/>
    </location>
</feature>
<dbReference type="GO" id="GO:0052621">
    <property type="term" value="F:diguanylate cyclase activity"/>
    <property type="evidence" value="ECO:0007669"/>
    <property type="project" value="UniProtKB-EC"/>
</dbReference>
<sequence length="429" mass="45827">MQKFDSILSPKRAMTGARRRFLHLVQLFCAGCAVSSVFAEGLPARILAGLAAMSALVTLGVGIRYGRRALAELDGHMALVAEAGAARAQVEELFAMTDMLQAADDHEDAGAVLMASAARLLPDLDGALYVFNNSRDRLDLARSWSARDGFAPPPALFPESCWALKRGKPHVNDRRGGSLCCQHTIGEASTIEVPMMARGQVFGLLVLACESADAHDRLQDVTRIARALADSMSLALSNIALREKLRTQSLRDPLTGLYNRRYMEDALERYINLAQRTGTPISVLMIDLDNFKRLNDDHGHAKGDAVLRDVAGQLVGTLRPSDVIARYGGEELLVIMPKCSLGDAAAKAELLRQRIEALSAAHGAQVSASFGIATVPETATGAGDVVTMADSALYAAKQSGKNRVVTAPRRAARGENARESGTPLLTAAG</sequence>
<evidence type="ECO:0000256" key="2">
    <source>
        <dbReference type="ARBA" id="ARBA00034247"/>
    </source>
</evidence>
<dbReference type="PANTHER" id="PTHR45138:SF9">
    <property type="entry name" value="DIGUANYLATE CYCLASE DGCM-RELATED"/>
    <property type="match status" value="1"/>
</dbReference>
<keyword evidence="4" id="KW-1133">Transmembrane helix</keyword>
<dbReference type="InterPro" id="IPR029787">
    <property type="entry name" value="Nucleotide_cyclase"/>
</dbReference>
<feature type="transmembrane region" description="Helical" evidence="4">
    <location>
        <begin position="21"/>
        <end position="39"/>
    </location>
</feature>
<dbReference type="GO" id="GO:0005886">
    <property type="term" value="C:plasma membrane"/>
    <property type="evidence" value="ECO:0007669"/>
    <property type="project" value="TreeGrafter"/>
</dbReference>
<dbReference type="Gene3D" id="3.30.450.40">
    <property type="match status" value="1"/>
</dbReference>
<dbReference type="InterPro" id="IPR003018">
    <property type="entry name" value="GAF"/>
</dbReference>
<dbReference type="CDD" id="cd01949">
    <property type="entry name" value="GGDEF"/>
    <property type="match status" value="1"/>
</dbReference>
<accession>A0A2W5NVY2</accession>
<dbReference type="InterPro" id="IPR000160">
    <property type="entry name" value="GGDEF_dom"/>
</dbReference>
<dbReference type="Gene3D" id="3.30.70.270">
    <property type="match status" value="1"/>
</dbReference>
<dbReference type="Proteomes" id="UP000249082">
    <property type="component" value="Unassembled WGS sequence"/>
</dbReference>
<dbReference type="SUPFAM" id="SSF55781">
    <property type="entry name" value="GAF domain-like"/>
    <property type="match status" value="1"/>
</dbReference>
<dbReference type="InterPro" id="IPR050469">
    <property type="entry name" value="Diguanylate_Cyclase"/>
</dbReference>
<dbReference type="SMART" id="SM00267">
    <property type="entry name" value="GGDEF"/>
    <property type="match status" value="1"/>
</dbReference>
<dbReference type="InterPro" id="IPR043128">
    <property type="entry name" value="Rev_trsase/Diguanyl_cyclase"/>
</dbReference>
<dbReference type="InterPro" id="IPR029016">
    <property type="entry name" value="GAF-like_dom_sf"/>
</dbReference>
<comment type="catalytic activity">
    <reaction evidence="2">
        <text>2 GTP = 3',3'-c-di-GMP + 2 diphosphate</text>
        <dbReference type="Rhea" id="RHEA:24898"/>
        <dbReference type="ChEBI" id="CHEBI:33019"/>
        <dbReference type="ChEBI" id="CHEBI:37565"/>
        <dbReference type="ChEBI" id="CHEBI:58805"/>
        <dbReference type="EC" id="2.7.7.65"/>
    </reaction>
</comment>
<protein>
    <recommendedName>
        <fullName evidence="1">diguanylate cyclase</fullName>
        <ecNumber evidence="1">2.7.7.65</ecNumber>
    </recommendedName>
</protein>
<dbReference type="NCBIfam" id="TIGR00254">
    <property type="entry name" value="GGDEF"/>
    <property type="match status" value="1"/>
</dbReference>
<dbReference type="SMART" id="SM00065">
    <property type="entry name" value="GAF"/>
    <property type="match status" value="1"/>
</dbReference>
<dbReference type="GO" id="GO:1902201">
    <property type="term" value="P:negative regulation of bacterial-type flagellum-dependent cell motility"/>
    <property type="evidence" value="ECO:0007669"/>
    <property type="project" value="TreeGrafter"/>
</dbReference>
<dbReference type="GO" id="GO:0043709">
    <property type="term" value="P:cell adhesion involved in single-species biofilm formation"/>
    <property type="evidence" value="ECO:0007669"/>
    <property type="project" value="TreeGrafter"/>
</dbReference>
<dbReference type="PANTHER" id="PTHR45138">
    <property type="entry name" value="REGULATORY COMPONENTS OF SENSORY TRANSDUCTION SYSTEM"/>
    <property type="match status" value="1"/>
</dbReference>
<evidence type="ECO:0000256" key="3">
    <source>
        <dbReference type="SAM" id="MobiDB-lite"/>
    </source>
</evidence>
<dbReference type="Pfam" id="PF00990">
    <property type="entry name" value="GGDEF"/>
    <property type="match status" value="1"/>
</dbReference>
<dbReference type="Pfam" id="PF01590">
    <property type="entry name" value="GAF"/>
    <property type="match status" value="1"/>
</dbReference>